<evidence type="ECO:0000313" key="3">
    <source>
        <dbReference type="Proteomes" id="UP000612680"/>
    </source>
</evidence>
<dbReference type="InterPro" id="IPR014944">
    <property type="entry name" value="Toxin_SymE-like"/>
</dbReference>
<dbReference type="Pfam" id="PF08845">
    <property type="entry name" value="SymE_toxin"/>
    <property type="match status" value="1"/>
</dbReference>
<proteinExistence type="predicted"/>
<protein>
    <submittedName>
        <fullName evidence="2">Type I addiction module toxin, SymE family</fullName>
    </submittedName>
</protein>
<organism evidence="2 3">
    <name type="scientific">Dyadobacter sandarakinus</name>
    <dbReference type="NCBI Taxonomy" id="2747268"/>
    <lineage>
        <taxon>Bacteria</taxon>
        <taxon>Pseudomonadati</taxon>
        <taxon>Bacteroidota</taxon>
        <taxon>Cytophagia</taxon>
        <taxon>Cytophagales</taxon>
        <taxon>Spirosomataceae</taxon>
        <taxon>Dyadobacter</taxon>
    </lineage>
</organism>
<reference evidence="2 3" key="1">
    <citation type="submission" date="2020-06" db="EMBL/GenBank/DDBJ databases">
        <title>Dyadobacter sandarakinus sp. nov., isolated from the soil of the Arctic Yellow River Station.</title>
        <authorList>
            <person name="Zhang Y."/>
            <person name="Peng F."/>
        </authorList>
    </citation>
    <scope>NUCLEOTIDE SEQUENCE [LARGE SCALE GENOMIC DNA]</scope>
    <source>
        <strain evidence="2 3">Q3-56</strain>
    </source>
</reference>
<accession>A0ABX7IBQ0</accession>
<dbReference type="EMBL" id="CP056775">
    <property type="protein sequence ID" value="QRR03551.1"/>
    <property type="molecule type" value="Genomic_DNA"/>
</dbReference>
<dbReference type="RefSeq" id="WP_204659636.1">
    <property type="nucleotide sequence ID" value="NZ_CP056775.1"/>
</dbReference>
<dbReference type="Proteomes" id="UP000612680">
    <property type="component" value="Chromosome"/>
</dbReference>
<feature type="domain" description="Toxin SymE-like" evidence="1">
    <location>
        <begin position="16"/>
        <end position="60"/>
    </location>
</feature>
<evidence type="ECO:0000313" key="2">
    <source>
        <dbReference type="EMBL" id="QRR03551.1"/>
    </source>
</evidence>
<gene>
    <name evidence="2" type="ORF">HWI92_22865</name>
</gene>
<evidence type="ECO:0000259" key="1">
    <source>
        <dbReference type="Pfam" id="PF08845"/>
    </source>
</evidence>
<name>A0ABX7IBQ0_9BACT</name>
<keyword evidence="3" id="KW-1185">Reference proteome</keyword>
<sequence>MSKYKKRQLKIYSKFKQNSGWNSKLVPEIRLCGKWLEEMGFDYGDRITVRLEEGRLIIEPEGELRKNPQLTIWN</sequence>